<keyword evidence="1" id="KW-0511">Multifunctional enzyme</keyword>
<comment type="caution">
    <text evidence="4">The sequence shown here is derived from an EMBL/GenBank/DDBJ whole genome shotgun (WGS) entry which is preliminary data.</text>
</comment>
<evidence type="ECO:0000313" key="5">
    <source>
        <dbReference type="Proteomes" id="UP001168877"/>
    </source>
</evidence>
<gene>
    <name evidence="4" type="ORF">LWI29_024908</name>
</gene>
<sequence>MLGIDPSVISHSLSVDLMFKPVSQKRRSFNNERYEAIATEIDKLLKAGFIRNLDYNEWLSNVVLVKKKDGRWRMCVDFTDLNKACPKYCFPLPRIDQLVDATSGHELLSFMDAYSGYNQIRMDEKDEARTTFITDCSVYCYQVMPFGLKNAGATYQRLVNRIFTNEIGRTMEYQMRLNPTKCAFRVLSGKFLGFMVHQRGIEANPDKIRAVIDLLPPRKAKDIQKLNGMIVALSRFISKLTDRCLPFFKALKHKGDFCWTSKCQAAFNDLKTYLQKPPMLAKPTTGETLFLYLAFSKAAVSSVLIKEEGPIQRAIYYMSKSMTEPETRYHDMEKLALSLIVASRKLKPYFQSHPIVVLTNQPLRQVL</sequence>
<dbReference type="SUPFAM" id="SSF56672">
    <property type="entry name" value="DNA/RNA polymerases"/>
    <property type="match status" value="1"/>
</dbReference>
<feature type="domain" description="Reverse transcriptase/retrotransposon-derived protein RNase H-like" evidence="3">
    <location>
        <begin position="259"/>
        <end position="357"/>
    </location>
</feature>
<accession>A0AA39VWT3</accession>
<name>A0AA39VWT3_ACESA</name>
<dbReference type="Proteomes" id="UP001168877">
    <property type="component" value="Unassembled WGS sequence"/>
</dbReference>
<dbReference type="PANTHER" id="PTHR37984:SF5">
    <property type="entry name" value="PROTEIN NYNRIN-LIKE"/>
    <property type="match status" value="1"/>
</dbReference>
<evidence type="ECO:0000259" key="2">
    <source>
        <dbReference type="Pfam" id="PF00078"/>
    </source>
</evidence>
<dbReference type="Pfam" id="PF17919">
    <property type="entry name" value="RT_RNaseH_2"/>
    <property type="match status" value="1"/>
</dbReference>
<dbReference type="AlphaFoldDB" id="A0AA39VWT3"/>
<dbReference type="InterPro" id="IPR043502">
    <property type="entry name" value="DNA/RNA_pol_sf"/>
</dbReference>
<dbReference type="PANTHER" id="PTHR37984">
    <property type="entry name" value="PROTEIN CBG26694"/>
    <property type="match status" value="1"/>
</dbReference>
<proteinExistence type="predicted"/>
<dbReference type="InterPro" id="IPR041577">
    <property type="entry name" value="RT_RNaseH_2"/>
</dbReference>
<dbReference type="Gene3D" id="3.30.70.270">
    <property type="match status" value="3"/>
</dbReference>
<keyword evidence="5" id="KW-1185">Reference proteome</keyword>
<feature type="domain" description="Reverse transcriptase" evidence="2">
    <location>
        <begin position="65"/>
        <end position="164"/>
    </location>
</feature>
<dbReference type="InterPro" id="IPR050951">
    <property type="entry name" value="Retrovirus_Pol_polyprotein"/>
</dbReference>
<evidence type="ECO:0000259" key="3">
    <source>
        <dbReference type="Pfam" id="PF17919"/>
    </source>
</evidence>
<reference evidence="4" key="1">
    <citation type="journal article" date="2022" name="Plant J.">
        <title>Strategies of tolerance reflected in two North American maple genomes.</title>
        <authorList>
            <person name="McEvoy S.L."/>
            <person name="Sezen U.U."/>
            <person name="Trouern-Trend A."/>
            <person name="McMahon S.M."/>
            <person name="Schaberg P.G."/>
            <person name="Yang J."/>
            <person name="Wegrzyn J.L."/>
            <person name="Swenson N.G."/>
        </authorList>
    </citation>
    <scope>NUCLEOTIDE SEQUENCE</scope>
    <source>
        <strain evidence="4">NS2018</strain>
    </source>
</reference>
<dbReference type="GO" id="GO:0003824">
    <property type="term" value="F:catalytic activity"/>
    <property type="evidence" value="ECO:0007669"/>
    <property type="project" value="UniProtKB-KW"/>
</dbReference>
<reference evidence="4" key="2">
    <citation type="submission" date="2023-06" db="EMBL/GenBank/DDBJ databases">
        <authorList>
            <person name="Swenson N.G."/>
            <person name="Wegrzyn J.L."/>
            <person name="Mcevoy S.L."/>
        </authorList>
    </citation>
    <scope>NUCLEOTIDE SEQUENCE</scope>
    <source>
        <strain evidence="4">NS2018</strain>
        <tissue evidence="4">Leaf</tissue>
    </source>
</reference>
<evidence type="ECO:0000256" key="1">
    <source>
        <dbReference type="ARBA" id="ARBA00023268"/>
    </source>
</evidence>
<dbReference type="InterPro" id="IPR043128">
    <property type="entry name" value="Rev_trsase/Diguanyl_cyclase"/>
</dbReference>
<evidence type="ECO:0000313" key="4">
    <source>
        <dbReference type="EMBL" id="KAK0601509.1"/>
    </source>
</evidence>
<dbReference type="Pfam" id="PF00078">
    <property type="entry name" value="RVT_1"/>
    <property type="match status" value="1"/>
</dbReference>
<dbReference type="EMBL" id="JAUESC010000003">
    <property type="protein sequence ID" value="KAK0601509.1"/>
    <property type="molecule type" value="Genomic_DNA"/>
</dbReference>
<protein>
    <recommendedName>
        <fullName evidence="6">Reverse transcriptase/retrotransposon-derived protein RNase H-like domain-containing protein</fullName>
    </recommendedName>
</protein>
<dbReference type="InterPro" id="IPR000477">
    <property type="entry name" value="RT_dom"/>
</dbReference>
<organism evidence="4 5">
    <name type="scientific">Acer saccharum</name>
    <name type="common">Sugar maple</name>
    <dbReference type="NCBI Taxonomy" id="4024"/>
    <lineage>
        <taxon>Eukaryota</taxon>
        <taxon>Viridiplantae</taxon>
        <taxon>Streptophyta</taxon>
        <taxon>Embryophyta</taxon>
        <taxon>Tracheophyta</taxon>
        <taxon>Spermatophyta</taxon>
        <taxon>Magnoliopsida</taxon>
        <taxon>eudicotyledons</taxon>
        <taxon>Gunneridae</taxon>
        <taxon>Pentapetalae</taxon>
        <taxon>rosids</taxon>
        <taxon>malvids</taxon>
        <taxon>Sapindales</taxon>
        <taxon>Sapindaceae</taxon>
        <taxon>Hippocastanoideae</taxon>
        <taxon>Acereae</taxon>
        <taxon>Acer</taxon>
    </lineage>
</organism>
<dbReference type="CDD" id="cd01647">
    <property type="entry name" value="RT_LTR"/>
    <property type="match status" value="1"/>
</dbReference>
<dbReference type="Gene3D" id="3.10.10.10">
    <property type="entry name" value="HIV Type 1 Reverse Transcriptase, subunit A, domain 1"/>
    <property type="match status" value="1"/>
</dbReference>
<evidence type="ECO:0008006" key="6">
    <source>
        <dbReference type="Google" id="ProtNLM"/>
    </source>
</evidence>